<comment type="caution">
    <text evidence="1">The sequence shown here is derived from an EMBL/GenBank/DDBJ whole genome shotgun (WGS) entry which is preliminary data.</text>
</comment>
<gene>
    <name evidence="1" type="ORF">GOODEAATRI_031648</name>
</gene>
<protein>
    <submittedName>
        <fullName evidence="1">Uncharacterized protein</fullName>
    </submittedName>
</protein>
<keyword evidence="2" id="KW-1185">Reference proteome</keyword>
<evidence type="ECO:0000313" key="1">
    <source>
        <dbReference type="EMBL" id="MEQ2170079.1"/>
    </source>
</evidence>
<reference evidence="1 2" key="1">
    <citation type="submission" date="2021-06" db="EMBL/GenBank/DDBJ databases">
        <authorList>
            <person name="Palmer J.M."/>
        </authorList>
    </citation>
    <scope>NUCLEOTIDE SEQUENCE [LARGE SCALE GENOMIC DNA]</scope>
    <source>
        <strain evidence="1 2">GA_2019</strain>
        <tissue evidence="1">Muscle</tissue>
    </source>
</reference>
<proteinExistence type="predicted"/>
<evidence type="ECO:0000313" key="2">
    <source>
        <dbReference type="Proteomes" id="UP001476798"/>
    </source>
</evidence>
<sequence length="75" mass="8175">VAECVHLGGVNVVLQRVYEEVANRLPGVPHTLCLLQSPRQLLHGCLDLQKALQRPLHVPASFVEITVSIQAKTGL</sequence>
<organism evidence="1 2">
    <name type="scientific">Goodea atripinnis</name>
    <dbReference type="NCBI Taxonomy" id="208336"/>
    <lineage>
        <taxon>Eukaryota</taxon>
        <taxon>Metazoa</taxon>
        <taxon>Chordata</taxon>
        <taxon>Craniata</taxon>
        <taxon>Vertebrata</taxon>
        <taxon>Euteleostomi</taxon>
        <taxon>Actinopterygii</taxon>
        <taxon>Neopterygii</taxon>
        <taxon>Teleostei</taxon>
        <taxon>Neoteleostei</taxon>
        <taxon>Acanthomorphata</taxon>
        <taxon>Ovalentaria</taxon>
        <taxon>Atherinomorphae</taxon>
        <taxon>Cyprinodontiformes</taxon>
        <taxon>Goodeidae</taxon>
        <taxon>Goodea</taxon>
    </lineage>
</organism>
<dbReference type="EMBL" id="JAHRIO010035483">
    <property type="protein sequence ID" value="MEQ2170079.1"/>
    <property type="molecule type" value="Genomic_DNA"/>
</dbReference>
<name>A0ABV0NF85_9TELE</name>
<accession>A0ABV0NF85</accession>
<dbReference type="Proteomes" id="UP001476798">
    <property type="component" value="Unassembled WGS sequence"/>
</dbReference>
<feature type="non-terminal residue" evidence="1">
    <location>
        <position position="75"/>
    </location>
</feature>
<feature type="non-terminal residue" evidence="1">
    <location>
        <position position="1"/>
    </location>
</feature>